<gene>
    <name evidence="4" type="ORF">FRY74_02860</name>
</gene>
<dbReference type="SUPFAM" id="SSF53720">
    <property type="entry name" value="ALDH-like"/>
    <property type="match status" value="1"/>
</dbReference>
<dbReference type="Pfam" id="PF00171">
    <property type="entry name" value="Aldedh"/>
    <property type="match status" value="1"/>
</dbReference>
<comment type="caution">
    <text evidence="4">The sequence shown here is derived from an EMBL/GenBank/DDBJ whole genome shotgun (WGS) entry which is preliminary data.</text>
</comment>
<proteinExistence type="inferred from homology"/>
<dbReference type="RefSeq" id="WP_147098416.1">
    <property type="nucleotide sequence ID" value="NZ_VOOS01000001.1"/>
</dbReference>
<evidence type="ECO:0000313" key="5">
    <source>
        <dbReference type="Proteomes" id="UP000321721"/>
    </source>
</evidence>
<dbReference type="Gene3D" id="3.40.309.10">
    <property type="entry name" value="Aldehyde Dehydrogenase, Chain A, domain 2"/>
    <property type="match status" value="1"/>
</dbReference>
<name>A0A5C6RY90_9FLAO</name>
<dbReference type="InterPro" id="IPR051020">
    <property type="entry name" value="ALDH-related_metabolic_enz"/>
</dbReference>
<dbReference type="AlphaFoldDB" id="A0A5C6RY90"/>
<sequence>MEVLKVYSPFDLVLIKELKLANENDVELALRKAYNLYSVKREGLPAYQRIEILEKTVKLIEANFDSLINTAILEGGKPYNDSKVEVLRAINGVKLAIQAIGGIHGEEVPMGLTASSSNRLAFTTKEPIGIVVAISAFNHPINLIVHQVATAVAAGCPVIVKPALTTPLSCIAFVSLLKEAGLPEDWCQVLICSDENAEILATDSRVNYLTFIGSSKVGWHLRSKIANGTRCAMEHGGVAPVIIDENVQIEKLIQPLIKGSFYHAGQVCVSVQKVFVHHTIIKELSEQLVKKAKGLIVGNPLKEQTEVGPLILPKEVDRIEEWVKEAISEGAQLLCGGNKISETCFEPTILLNPSKKSKVSNQEIFGPVVCLYTYDNIDSVVEEINNSPFAFQASIFSNDVNFILSKAKKINASAVMINDHTAFRVDWMPFGGRDQSGIGVGGIQHTINEMTKEKLIVFKSDEL</sequence>
<dbReference type="EMBL" id="VOOS01000001">
    <property type="protein sequence ID" value="TXB67143.1"/>
    <property type="molecule type" value="Genomic_DNA"/>
</dbReference>
<dbReference type="InterPro" id="IPR015590">
    <property type="entry name" value="Aldehyde_DH_dom"/>
</dbReference>
<dbReference type="Proteomes" id="UP000321721">
    <property type="component" value="Unassembled WGS sequence"/>
</dbReference>
<organism evidence="4 5">
    <name type="scientific">Vicingus serpentipes</name>
    <dbReference type="NCBI Taxonomy" id="1926625"/>
    <lineage>
        <taxon>Bacteria</taxon>
        <taxon>Pseudomonadati</taxon>
        <taxon>Bacteroidota</taxon>
        <taxon>Flavobacteriia</taxon>
        <taxon>Flavobacteriales</taxon>
        <taxon>Vicingaceae</taxon>
        <taxon>Vicingus</taxon>
    </lineage>
</organism>
<evidence type="ECO:0000256" key="1">
    <source>
        <dbReference type="ARBA" id="ARBA00009986"/>
    </source>
</evidence>
<dbReference type="GO" id="GO:0008911">
    <property type="term" value="F:lactaldehyde dehydrogenase (NAD+) activity"/>
    <property type="evidence" value="ECO:0007669"/>
    <property type="project" value="TreeGrafter"/>
</dbReference>
<evidence type="ECO:0000256" key="2">
    <source>
        <dbReference type="ARBA" id="ARBA00023002"/>
    </source>
</evidence>
<dbReference type="Gene3D" id="3.40.605.10">
    <property type="entry name" value="Aldehyde Dehydrogenase, Chain A, domain 1"/>
    <property type="match status" value="1"/>
</dbReference>
<reference evidence="4 5" key="1">
    <citation type="submission" date="2019-08" db="EMBL/GenBank/DDBJ databases">
        <title>Genome of Vicingus serpentipes NCIMB 15042.</title>
        <authorList>
            <person name="Bowman J.P."/>
        </authorList>
    </citation>
    <scope>NUCLEOTIDE SEQUENCE [LARGE SCALE GENOMIC DNA]</scope>
    <source>
        <strain evidence="4 5">NCIMB 15042</strain>
    </source>
</reference>
<dbReference type="OrthoDB" id="1394754at2"/>
<dbReference type="PANTHER" id="PTHR42991:SF1">
    <property type="entry name" value="ALDEHYDE DEHYDROGENASE"/>
    <property type="match status" value="1"/>
</dbReference>
<dbReference type="InterPro" id="IPR016163">
    <property type="entry name" value="Ald_DH_C"/>
</dbReference>
<evidence type="ECO:0000259" key="3">
    <source>
        <dbReference type="Pfam" id="PF00171"/>
    </source>
</evidence>
<dbReference type="InterPro" id="IPR016162">
    <property type="entry name" value="Ald_DH_N"/>
</dbReference>
<keyword evidence="2" id="KW-0560">Oxidoreductase</keyword>
<accession>A0A5C6RY90</accession>
<protein>
    <submittedName>
        <fullName evidence="4">Aldehyde dehydrogenase family protein</fullName>
    </submittedName>
</protein>
<keyword evidence="5" id="KW-1185">Reference proteome</keyword>
<dbReference type="InterPro" id="IPR016161">
    <property type="entry name" value="Ald_DH/histidinol_DH"/>
</dbReference>
<comment type="similarity">
    <text evidence="1">Belongs to the aldehyde dehydrogenase family.</text>
</comment>
<feature type="domain" description="Aldehyde dehydrogenase" evidence="3">
    <location>
        <begin position="4"/>
        <end position="455"/>
    </location>
</feature>
<dbReference type="PANTHER" id="PTHR42991">
    <property type="entry name" value="ALDEHYDE DEHYDROGENASE"/>
    <property type="match status" value="1"/>
</dbReference>
<evidence type="ECO:0000313" key="4">
    <source>
        <dbReference type="EMBL" id="TXB67143.1"/>
    </source>
</evidence>